<organism evidence="11 12">
    <name type="scientific">Phytoactinopolyspora halotolerans</name>
    <dbReference type="NCBI Taxonomy" id="1981512"/>
    <lineage>
        <taxon>Bacteria</taxon>
        <taxon>Bacillati</taxon>
        <taxon>Actinomycetota</taxon>
        <taxon>Actinomycetes</taxon>
        <taxon>Jiangellales</taxon>
        <taxon>Jiangellaceae</taxon>
        <taxon>Phytoactinopolyspora</taxon>
    </lineage>
</organism>
<comment type="catalytic activity">
    <reaction evidence="1">
        <text>ATP + protein L-histidine = ADP + protein N-phospho-L-histidine.</text>
        <dbReference type="EC" id="2.7.13.3"/>
    </reaction>
</comment>
<dbReference type="SUPFAM" id="SSF55874">
    <property type="entry name" value="ATPase domain of HSP90 chaperone/DNA topoisomerase II/histidine kinase"/>
    <property type="match status" value="1"/>
</dbReference>
<accession>A0A6L9SJC3</accession>
<dbReference type="CDD" id="cd16917">
    <property type="entry name" value="HATPase_UhpB-NarQ-NarX-like"/>
    <property type="match status" value="1"/>
</dbReference>
<name>A0A6L9SJC3_9ACTN</name>
<evidence type="ECO:0000313" key="11">
    <source>
        <dbReference type="EMBL" id="NEE04170.1"/>
    </source>
</evidence>
<keyword evidence="8" id="KW-0902">Two-component regulatory system</keyword>
<dbReference type="EMBL" id="JAAGOA010000030">
    <property type="protein sequence ID" value="NEE04170.1"/>
    <property type="molecule type" value="Genomic_DNA"/>
</dbReference>
<reference evidence="11 12" key="1">
    <citation type="submission" date="2020-02" db="EMBL/GenBank/DDBJ databases">
        <authorList>
            <person name="Li X.-J."/>
            <person name="Han X.-M."/>
        </authorList>
    </citation>
    <scope>NUCLEOTIDE SEQUENCE [LARGE SCALE GENOMIC DNA]</scope>
    <source>
        <strain evidence="11 12">CCTCC AB 2017055</strain>
    </source>
</reference>
<evidence type="ECO:0000256" key="7">
    <source>
        <dbReference type="ARBA" id="ARBA00022840"/>
    </source>
</evidence>
<dbReference type="Pfam" id="PF07730">
    <property type="entry name" value="HisKA_3"/>
    <property type="match status" value="1"/>
</dbReference>
<keyword evidence="9" id="KW-1133">Transmembrane helix</keyword>
<evidence type="ECO:0000256" key="3">
    <source>
        <dbReference type="ARBA" id="ARBA00022553"/>
    </source>
</evidence>
<evidence type="ECO:0000256" key="2">
    <source>
        <dbReference type="ARBA" id="ARBA00012438"/>
    </source>
</evidence>
<dbReference type="AlphaFoldDB" id="A0A6L9SJC3"/>
<gene>
    <name evidence="11" type="ORF">G1H10_28770</name>
</gene>
<sequence>MVIRPARRTVTVRLHRQAQRLAALEWRRLVRFTATSNRSGPHGDLIPAAGSRVFGYLAARLLPGGLSALTLGLLGIGAILAGVLLRGTVGGTVTPIEFVLQVVIGAALLMVPVQAIPNIAALDLKLANTLLVRSPRDALERRVDELTTSRAEVVAAVDAERQRIERDLHDGLQQRLVALGMLLGRARRSADIDKVDRLLGQAHEDTQRAIEDLRDVAWRVYPSALDHAGLDEVLTMVAKQFSVPVRTSYDLPVRPPRHVETVLYFVACEAMTNAAKHSGANVITVDISGRERVVKLRVHDDGAGGADPSGSGLRGLARRIEALDGWFRIDSPTGGPTVVHAELPCE</sequence>
<dbReference type="PANTHER" id="PTHR24421">
    <property type="entry name" value="NITRATE/NITRITE SENSOR PROTEIN NARX-RELATED"/>
    <property type="match status" value="1"/>
</dbReference>
<evidence type="ECO:0000256" key="8">
    <source>
        <dbReference type="ARBA" id="ARBA00023012"/>
    </source>
</evidence>
<protein>
    <recommendedName>
        <fullName evidence="2">histidine kinase</fullName>
        <ecNumber evidence="2">2.7.13.3</ecNumber>
    </recommendedName>
</protein>
<evidence type="ECO:0000256" key="4">
    <source>
        <dbReference type="ARBA" id="ARBA00022679"/>
    </source>
</evidence>
<evidence type="ECO:0000256" key="9">
    <source>
        <dbReference type="SAM" id="Phobius"/>
    </source>
</evidence>
<evidence type="ECO:0000259" key="10">
    <source>
        <dbReference type="Pfam" id="PF07730"/>
    </source>
</evidence>
<dbReference type="Gene3D" id="1.20.5.1930">
    <property type="match status" value="1"/>
</dbReference>
<dbReference type="InterPro" id="IPR050482">
    <property type="entry name" value="Sensor_HK_TwoCompSys"/>
</dbReference>
<dbReference type="EC" id="2.7.13.3" evidence="2"/>
<evidence type="ECO:0000256" key="5">
    <source>
        <dbReference type="ARBA" id="ARBA00022741"/>
    </source>
</evidence>
<evidence type="ECO:0000256" key="1">
    <source>
        <dbReference type="ARBA" id="ARBA00000085"/>
    </source>
</evidence>
<dbReference type="PANTHER" id="PTHR24421:SF10">
    <property type="entry name" value="NITRATE_NITRITE SENSOR PROTEIN NARQ"/>
    <property type="match status" value="1"/>
</dbReference>
<dbReference type="GO" id="GO:0016020">
    <property type="term" value="C:membrane"/>
    <property type="evidence" value="ECO:0007669"/>
    <property type="project" value="InterPro"/>
</dbReference>
<dbReference type="Gene3D" id="3.30.565.10">
    <property type="entry name" value="Histidine kinase-like ATPase, C-terminal domain"/>
    <property type="match status" value="1"/>
</dbReference>
<dbReference type="Proteomes" id="UP000475214">
    <property type="component" value="Unassembled WGS sequence"/>
</dbReference>
<keyword evidence="5" id="KW-0547">Nucleotide-binding</keyword>
<feature type="transmembrane region" description="Helical" evidence="9">
    <location>
        <begin position="61"/>
        <end position="86"/>
    </location>
</feature>
<dbReference type="InterPro" id="IPR011712">
    <property type="entry name" value="Sig_transdc_His_kin_sub3_dim/P"/>
</dbReference>
<dbReference type="GO" id="GO:0000155">
    <property type="term" value="F:phosphorelay sensor kinase activity"/>
    <property type="evidence" value="ECO:0007669"/>
    <property type="project" value="InterPro"/>
</dbReference>
<evidence type="ECO:0000313" key="12">
    <source>
        <dbReference type="Proteomes" id="UP000475214"/>
    </source>
</evidence>
<keyword evidence="12" id="KW-1185">Reference proteome</keyword>
<keyword evidence="3" id="KW-0597">Phosphoprotein</keyword>
<evidence type="ECO:0000256" key="6">
    <source>
        <dbReference type="ARBA" id="ARBA00022777"/>
    </source>
</evidence>
<dbReference type="GO" id="GO:0005524">
    <property type="term" value="F:ATP binding"/>
    <property type="evidence" value="ECO:0007669"/>
    <property type="project" value="UniProtKB-KW"/>
</dbReference>
<proteinExistence type="predicted"/>
<keyword evidence="4" id="KW-0808">Transferase</keyword>
<feature type="domain" description="Signal transduction histidine kinase subgroup 3 dimerisation and phosphoacceptor" evidence="10">
    <location>
        <begin position="160"/>
        <end position="224"/>
    </location>
</feature>
<keyword evidence="6 11" id="KW-0418">Kinase</keyword>
<comment type="caution">
    <text evidence="11">The sequence shown here is derived from an EMBL/GenBank/DDBJ whole genome shotgun (WGS) entry which is preliminary data.</text>
</comment>
<feature type="transmembrane region" description="Helical" evidence="9">
    <location>
        <begin position="98"/>
        <end position="116"/>
    </location>
</feature>
<dbReference type="GO" id="GO:0046983">
    <property type="term" value="F:protein dimerization activity"/>
    <property type="evidence" value="ECO:0007669"/>
    <property type="project" value="InterPro"/>
</dbReference>
<keyword evidence="7" id="KW-0067">ATP-binding</keyword>
<keyword evidence="9" id="KW-0472">Membrane</keyword>
<dbReference type="InterPro" id="IPR036890">
    <property type="entry name" value="HATPase_C_sf"/>
</dbReference>
<keyword evidence="9" id="KW-0812">Transmembrane</keyword>